<dbReference type="EMBL" id="CP048685">
    <property type="protein sequence ID" value="QPJ61513.1"/>
    <property type="molecule type" value="Genomic_DNA"/>
</dbReference>
<accession>A0A7T0BV63</accession>
<name>A0A7T0BV63_9BACT</name>
<dbReference type="Proteomes" id="UP000594688">
    <property type="component" value="Chromosome"/>
</dbReference>
<evidence type="ECO:0000313" key="1">
    <source>
        <dbReference type="EMBL" id="QPJ61513.1"/>
    </source>
</evidence>
<dbReference type="KEGG" id="nli:G3M70_06265"/>
<evidence type="ECO:0008006" key="3">
    <source>
        <dbReference type="Google" id="ProtNLM"/>
    </source>
</evidence>
<proteinExistence type="predicted"/>
<protein>
    <recommendedName>
        <fullName evidence="3">Type II secretion system protein GspE N-terminal domain-containing protein</fullName>
    </recommendedName>
</protein>
<dbReference type="InterPro" id="IPR037257">
    <property type="entry name" value="T2SS_E_N_sf"/>
</dbReference>
<evidence type="ECO:0000313" key="2">
    <source>
        <dbReference type="Proteomes" id="UP000594688"/>
    </source>
</evidence>
<sequence>MLFGEYLVKKGLVDEEALVIALDQQRQQKRPLGQIALKSGLINKKDLFKILTEQRKTESKDKSFGLIALELEILTMEQVDGLVASQSESNFLLGEVLVEDGVLSKNQLNQSLKEFYGNEDDGD</sequence>
<dbReference type="AlphaFoldDB" id="A0A7T0BV63"/>
<gene>
    <name evidence="1" type="ORF">G3M70_06265</name>
</gene>
<dbReference type="SUPFAM" id="SSF160246">
    <property type="entry name" value="EspE N-terminal domain-like"/>
    <property type="match status" value="2"/>
</dbReference>
<reference evidence="1 2" key="1">
    <citation type="submission" date="2020-02" db="EMBL/GenBank/DDBJ databases">
        <title>Genomic and physiological characterization of two novel Nitrospinaceae genera.</title>
        <authorList>
            <person name="Mueller A.J."/>
            <person name="Jung M.-Y."/>
            <person name="Strachan C.R."/>
            <person name="Herbold C.W."/>
            <person name="Kirkegaard R.H."/>
            <person name="Daims H."/>
        </authorList>
    </citation>
    <scope>NUCLEOTIDE SEQUENCE [LARGE SCALE GENOMIC DNA]</scope>
    <source>
        <strain evidence="1">EB</strain>
    </source>
</reference>
<organism evidence="1 2">
    <name type="scientific">Candidatus Nitronauta litoralis</name>
    <dbReference type="NCBI Taxonomy" id="2705533"/>
    <lineage>
        <taxon>Bacteria</taxon>
        <taxon>Pseudomonadati</taxon>
        <taxon>Nitrospinota/Tectimicrobiota group</taxon>
        <taxon>Nitrospinota</taxon>
        <taxon>Nitrospinia</taxon>
        <taxon>Nitrospinales</taxon>
        <taxon>Nitrospinaceae</taxon>
        <taxon>Candidatus Nitronauta</taxon>
    </lineage>
</organism>